<comment type="caution">
    <text evidence="2">The sequence shown here is derived from an EMBL/GenBank/DDBJ whole genome shotgun (WGS) entry which is preliminary data.</text>
</comment>
<evidence type="ECO:0000256" key="1">
    <source>
        <dbReference type="SAM" id="MobiDB-lite"/>
    </source>
</evidence>
<reference evidence="2" key="1">
    <citation type="submission" date="2021-04" db="EMBL/GenBank/DDBJ databases">
        <authorList>
            <person name="Tunstrom K."/>
        </authorList>
    </citation>
    <scope>NUCLEOTIDE SEQUENCE</scope>
</reference>
<feature type="region of interest" description="Disordered" evidence="1">
    <location>
        <begin position="1"/>
        <end position="33"/>
    </location>
</feature>
<accession>A0A8S3XML7</accession>
<dbReference type="AlphaFoldDB" id="A0A8S3XML7"/>
<organism evidence="2 3">
    <name type="scientific">Parnassius apollo</name>
    <name type="common">Apollo butterfly</name>
    <name type="synonym">Papilio apollo</name>
    <dbReference type="NCBI Taxonomy" id="110799"/>
    <lineage>
        <taxon>Eukaryota</taxon>
        <taxon>Metazoa</taxon>
        <taxon>Ecdysozoa</taxon>
        <taxon>Arthropoda</taxon>
        <taxon>Hexapoda</taxon>
        <taxon>Insecta</taxon>
        <taxon>Pterygota</taxon>
        <taxon>Neoptera</taxon>
        <taxon>Endopterygota</taxon>
        <taxon>Lepidoptera</taxon>
        <taxon>Glossata</taxon>
        <taxon>Ditrysia</taxon>
        <taxon>Papilionoidea</taxon>
        <taxon>Papilionidae</taxon>
        <taxon>Parnassiinae</taxon>
        <taxon>Parnassini</taxon>
        <taxon>Parnassius</taxon>
        <taxon>Parnassius</taxon>
    </lineage>
</organism>
<gene>
    <name evidence="2" type="ORF">PAPOLLO_LOCUS19116</name>
</gene>
<proteinExistence type="predicted"/>
<name>A0A8S3XML7_PARAO</name>
<dbReference type="EMBL" id="CAJQZP010001196">
    <property type="protein sequence ID" value="CAG5028714.1"/>
    <property type="molecule type" value="Genomic_DNA"/>
</dbReference>
<keyword evidence="3" id="KW-1185">Reference proteome</keyword>
<evidence type="ECO:0000313" key="2">
    <source>
        <dbReference type="EMBL" id="CAG5028714.1"/>
    </source>
</evidence>
<dbReference type="OrthoDB" id="10044176at2759"/>
<sequence>MSSDSDGISKAMDHDSGGKRKPPKRSQDVQRENDDFYKPFYKLNYKRVFPELIGMAEYTVFIESRKEGVKLGNANPLILAGFFKNEIKELTNIRIINASKVGVVFARTINANDFLKNESFLEKHD</sequence>
<protein>
    <submittedName>
        <fullName evidence="2">(apollo) hypothetical protein</fullName>
    </submittedName>
</protein>
<evidence type="ECO:0000313" key="3">
    <source>
        <dbReference type="Proteomes" id="UP000691718"/>
    </source>
</evidence>
<dbReference type="Proteomes" id="UP000691718">
    <property type="component" value="Unassembled WGS sequence"/>
</dbReference>